<dbReference type="EMBL" id="CM017616">
    <property type="protein sequence ID" value="TYI17260.1"/>
    <property type="molecule type" value="Genomic_DNA"/>
</dbReference>
<dbReference type="PROSITE" id="PS51471">
    <property type="entry name" value="FE2OG_OXY"/>
    <property type="match status" value="1"/>
</dbReference>
<dbReference type="PANTHER" id="PTHR47991">
    <property type="entry name" value="OXOGLUTARATE/IRON-DEPENDENT DIOXYGENASE"/>
    <property type="match status" value="1"/>
</dbReference>
<keyword evidence="2" id="KW-0266">Ethylene biosynthesis</keyword>
<evidence type="ECO:0000256" key="5">
    <source>
        <dbReference type="ARBA" id="ARBA00023002"/>
    </source>
</evidence>
<feature type="domain" description="Fe2OG dioxygenase" evidence="11">
    <location>
        <begin position="214"/>
        <end position="315"/>
    </location>
</feature>
<dbReference type="GO" id="GO:0009815">
    <property type="term" value="F:1-aminocyclopropane-1-carboxylate oxidase activity"/>
    <property type="evidence" value="ECO:0007669"/>
    <property type="project" value="UniProtKB-EC"/>
</dbReference>
<dbReference type="InterPro" id="IPR050295">
    <property type="entry name" value="Plant_2OG-oxidoreductases"/>
</dbReference>
<protein>
    <recommendedName>
        <fullName evidence="8">aminocyclopropanecarboxylate oxidase</fullName>
        <ecNumber evidence="8">1.14.17.4</ecNumber>
    </recommendedName>
</protein>
<evidence type="ECO:0000256" key="4">
    <source>
        <dbReference type="ARBA" id="ARBA00022896"/>
    </source>
</evidence>
<name>A0A5D2PQT1_GOSTO</name>
<evidence type="ECO:0000256" key="6">
    <source>
        <dbReference type="ARBA" id="ARBA00023004"/>
    </source>
</evidence>
<sequence length="367" mass="41899">MKENHDSLHKHSIACIDCNLIKFTLTPMLFNELNLDLINLPLFNQPKIVFLDLISDLDDLKLDMAIPVIDLAELHGDKRSKTMTSLHEACEKWGFFQVDNHGVDKKLMEKVKEMVNDYYDENLKEKFYESEMTKSLNKNEKISDMDWESTFFICHHPNSNINQIPNITKQLCETMEEYIAQLIKLAETLSELICENLGLDHNHIKQTFSGTKGPSIGTKVAIYPQCPNPDLVRGLREHTDAGGIILLLQDDQVPGLEFLKDGQWFRIPPSKNNTIFINTGDQIEVISNGKYKSVLHRVMAEKQGNRLSIATFYNPGSDAVISPAPELLYPGNYQFGDYLKLYSTTKFLEKGPRFESMKMTMVNGHHG</sequence>
<dbReference type="SUPFAM" id="SSF51197">
    <property type="entry name" value="Clavaminate synthase-like"/>
    <property type="match status" value="1"/>
</dbReference>
<dbReference type="InterPro" id="IPR026992">
    <property type="entry name" value="DIOX_N"/>
</dbReference>
<evidence type="ECO:0000259" key="11">
    <source>
        <dbReference type="PROSITE" id="PS51471"/>
    </source>
</evidence>
<evidence type="ECO:0000256" key="2">
    <source>
        <dbReference type="ARBA" id="ARBA00022666"/>
    </source>
</evidence>
<dbReference type="InterPro" id="IPR044861">
    <property type="entry name" value="IPNS-like_FE2OG_OXY"/>
</dbReference>
<dbReference type="GO" id="GO:0009693">
    <property type="term" value="P:ethylene biosynthetic process"/>
    <property type="evidence" value="ECO:0007669"/>
    <property type="project" value="UniProtKB-KW"/>
</dbReference>
<comment type="pathway">
    <text evidence="7">Alkene biosynthesis; ethylene biosynthesis via S-adenosyl-L-methionine; ethylene from S-adenosyl-L-methionine: step 2/2.</text>
</comment>
<comment type="similarity">
    <text evidence="1 10">Belongs to the iron/ascorbate-dependent oxidoreductase family.</text>
</comment>
<dbReference type="EC" id="1.14.17.4" evidence="8"/>
<dbReference type="FunFam" id="2.60.120.330:FF:000010">
    <property type="entry name" value="1-aminocyclopropane-1-carboxylate oxidase 1"/>
    <property type="match status" value="1"/>
</dbReference>
<organism evidence="12 13">
    <name type="scientific">Gossypium tomentosum</name>
    <name type="common">Hawaiian cotton</name>
    <name type="synonym">Gossypium sandvicense</name>
    <dbReference type="NCBI Taxonomy" id="34277"/>
    <lineage>
        <taxon>Eukaryota</taxon>
        <taxon>Viridiplantae</taxon>
        <taxon>Streptophyta</taxon>
        <taxon>Embryophyta</taxon>
        <taxon>Tracheophyta</taxon>
        <taxon>Spermatophyta</taxon>
        <taxon>Magnoliopsida</taxon>
        <taxon>eudicotyledons</taxon>
        <taxon>Gunneridae</taxon>
        <taxon>Pentapetalae</taxon>
        <taxon>rosids</taxon>
        <taxon>malvids</taxon>
        <taxon>Malvales</taxon>
        <taxon>Malvaceae</taxon>
        <taxon>Malvoideae</taxon>
        <taxon>Gossypium</taxon>
    </lineage>
</organism>
<keyword evidence="4" id="KW-0847">Vitamin C</keyword>
<evidence type="ECO:0000256" key="10">
    <source>
        <dbReference type="RuleBase" id="RU003682"/>
    </source>
</evidence>
<dbReference type="Proteomes" id="UP000322667">
    <property type="component" value="Chromosome A07"/>
</dbReference>
<dbReference type="Gene3D" id="2.60.120.330">
    <property type="entry name" value="B-lactam Antibiotic, Isopenicillin N Synthase, Chain"/>
    <property type="match status" value="1"/>
</dbReference>
<dbReference type="InterPro" id="IPR027443">
    <property type="entry name" value="IPNS-like_sf"/>
</dbReference>
<evidence type="ECO:0000313" key="13">
    <source>
        <dbReference type="Proteomes" id="UP000322667"/>
    </source>
</evidence>
<keyword evidence="6 10" id="KW-0408">Iron</keyword>
<dbReference type="GO" id="GO:0031418">
    <property type="term" value="F:L-ascorbic acid binding"/>
    <property type="evidence" value="ECO:0007669"/>
    <property type="project" value="UniProtKB-KW"/>
</dbReference>
<accession>A0A5D2PQT1</accession>
<dbReference type="GO" id="GO:0046872">
    <property type="term" value="F:metal ion binding"/>
    <property type="evidence" value="ECO:0007669"/>
    <property type="project" value="UniProtKB-KW"/>
</dbReference>
<gene>
    <name evidence="12" type="ORF">ES332_A07G011100v1</name>
</gene>
<dbReference type="AlphaFoldDB" id="A0A5D2PQT1"/>
<proteinExistence type="inferred from homology"/>
<evidence type="ECO:0000256" key="3">
    <source>
        <dbReference type="ARBA" id="ARBA00022723"/>
    </source>
</evidence>
<keyword evidence="3 10" id="KW-0479">Metal-binding</keyword>
<reference evidence="12 13" key="1">
    <citation type="submission" date="2019-07" db="EMBL/GenBank/DDBJ databases">
        <title>WGS assembly of Gossypium tomentosum.</title>
        <authorList>
            <person name="Chen Z.J."/>
            <person name="Sreedasyam A."/>
            <person name="Ando A."/>
            <person name="Song Q."/>
            <person name="De L."/>
            <person name="Hulse-Kemp A."/>
            <person name="Ding M."/>
            <person name="Ye W."/>
            <person name="Kirkbride R."/>
            <person name="Jenkins J."/>
            <person name="Plott C."/>
            <person name="Lovell J."/>
            <person name="Lin Y.-M."/>
            <person name="Vaughn R."/>
            <person name="Liu B."/>
            <person name="Li W."/>
            <person name="Simpson S."/>
            <person name="Scheffler B."/>
            <person name="Saski C."/>
            <person name="Grover C."/>
            <person name="Hu G."/>
            <person name="Conover J."/>
            <person name="Carlson J."/>
            <person name="Shu S."/>
            <person name="Boston L."/>
            <person name="Williams M."/>
            <person name="Peterson D."/>
            <person name="Mcgee K."/>
            <person name="Jones D."/>
            <person name="Wendel J."/>
            <person name="Stelly D."/>
            <person name="Grimwood J."/>
            <person name="Schmutz J."/>
        </authorList>
    </citation>
    <scope>NUCLEOTIDE SEQUENCE [LARGE SCALE GENOMIC DNA]</scope>
    <source>
        <strain evidence="12">7179.01</strain>
    </source>
</reference>
<keyword evidence="13" id="KW-1185">Reference proteome</keyword>
<keyword evidence="5 10" id="KW-0560">Oxidoreductase</keyword>
<evidence type="ECO:0000256" key="9">
    <source>
        <dbReference type="ARBA" id="ARBA00050579"/>
    </source>
</evidence>
<dbReference type="InterPro" id="IPR005123">
    <property type="entry name" value="Oxoglu/Fe-dep_dioxygenase_dom"/>
</dbReference>
<comment type="catalytic activity">
    <reaction evidence="9">
        <text>1-aminocyclopropane-1-carboxylate + L-ascorbate + O2 = ethene + L-dehydroascorbate + hydrogen cyanide + CO2 + 2 H2O</text>
        <dbReference type="Rhea" id="RHEA:23640"/>
        <dbReference type="ChEBI" id="CHEBI:15377"/>
        <dbReference type="ChEBI" id="CHEBI:15379"/>
        <dbReference type="ChEBI" id="CHEBI:16526"/>
        <dbReference type="ChEBI" id="CHEBI:18153"/>
        <dbReference type="ChEBI" id="CHEBI:18407"/>
        <dbReference type="ChEBI" id="CHEBI:38290"/>
        <dbReference type="ChEBI" id="CHEBI:58360"/>
        <dbReference type="ChEBI" id="CHEBI:58539"/>
        <dbReference type="EC" id="1.14.17.4"/>
    </reaction>
</comment>
<dbReference type="Pfam" id="PF14226">
    <property type="entry name" value="DIOX_N"/>
    <property type="match status" value="1"/>
</dbReference>
<dbReference type="Pfam" id="PF03171">
    <property type="entry name" value="2OG-FeII_Oxy"/>
    <property type="match status" value="1"/>
</dbReference>
<evidence type="ECO:0000256" key="1">
    <source>
        <dbReference type="ARBA" id="ARBA00008056"/>
    </source>
</evidence>
<evidence type="ECO:0000313" key="12">
    <source>
        <dbReference type="EMBL" id="TYI17260.1"/>
    </source>
</evidence>
<evidence type="ECO:0000256" key="8">
    <source>
        <dbReference type="ARBA" id="ARBA00039090"/>
    </source>
</evidence>
<evidence type="ECO:0000256" key="7">
    <source>
        <dbReference type="ARBA" id="ARBA00037892"/>
    </source>
</evidence>